<dbReference type="Pfam" id="PF14016">
    <property type="entry name" value="DUF4232"/>
    <property type="match status" value="1"/>
</dbReference>
<dbReference type="RefSeq" id="WP_303902811.1">
    <property type="nucleotide sequence ID" value="NZ_DYXC01000042.1"/>
</dbReference>
<protein>
    <submittedName>
        <fullName evidence="4">DUF4232 domain-containing protein</fullName>
    </submittedName>
</protein>
<name>A0A921K8D3_9MICC</name>
<evidence type="ECO:0000256" key="2">
    <source>
        <dbReference type="SAM" id="Phobius"/>
    </source>
</evidence>
<accession>A0A921K8D3</accession>
<sequence>MGRTTQRQLCGVISSTLILAALIVLGSVALQSQGLSSPWEIDPTHHLAVHSLNSLYRWLAGSALVVGLLGIFALIAGRPPQWSRFTGRSHGRARLLWVGALAIGIVITMWLPWWAFIKWSAFITGPSMTLLFFASAAAVQLTLWWWIRRQTGQDQEAWGSALAIQLIAFAVTLSVVMITFLFIVDTPAADNGFVLLMLPVTHPIALFLGTVTITRTLDLEPTAHNDDAHNRPASKLQRTATITSIVLIALTAIWAAWPRYLPGDIKQSGSEHHPAPGSETPSNAPAQSPSTPPATSEPTLDPTQAAPACDASALDVTIGGWDAATGARAAGIIVTNDDAGACQLQGMPELRIMQAGQDLEVNVREYELFEDGQETYETITIGPGQSAQAIVYWRGERGAHHDDSAQQVEVMVNGSWLDAAFEFHEHMQPMESPFDVVDGSELEIGQWSLL</sequence>
<keyword evidence="2" id="KW-0472">Membrane</keyword>
<dbReference type="InterPro" id="IPR025326">
    <property type="entry name" value="DUF4232"/>
</dbReference>
<comment type="caution">
    <text evidence="4">The sequence shown here is derived from an EMBL/GenBank/DDBJ whole genome shotgun (WGS) entry which is preliminary data.</text>
</comment>
<dbReference type="AlphaFoldDB" id="A0A921K8D3"/>
<feature type="compositionally biased region" description="Low complexity" evidence="1">
    <location>
        <begin position="280"/>
        <end position="299"/>
    </location>
</feature>
<feature type="transmembrane region" description="Helical" evidence="2">
    <location>
        <begin position="55"/>
        <end position="75"/>
    </location>
</feature>
<feature type="transmembrane region" description="Helical" evidence="2">
    <location>
        <begin position="12"/>
        <end position="35"/>
    </location>
</feature>
<feature type="transmembrane region" description="Helical" evidence="2">
    <location>
        <begin position="238"/>
        <end position="257"/>
    </location>
</feature>
<feature type="transmembrane region" description="Helical" evidence="2">
    <location>
        <begin position="196"/>
        <end position="217"/>
    </location>
</feature>
<reference evidence="4" key="1">
    <citation type="journal article" date="2021" name="PeerJ">
        <title>Extensive microbial diversity within the chicken gut microbiome revealed by metagenomics and culture.</title>
        <authorList>
            <person name="Gilroy R."/>
            <person name="Ravi A."/>
            <person name="Getino M."/>
            <person name="Pursley I."/>
            <person name="Horton D.L."/>
            <person name="Alikhan N.F."/>
            <person name="Baker D."/>
            <person name="Gharbi K."/>
            <person name="Hall N."/>
            <person name="Watson M."/>
            <person name="Adriaenssens E.M."/>
            <person name="Foster-Nyarko E."/>
            <person name="Jarju S."/>
            <person name="Secka A."/>
            <person name="Antonio M."/>
            <person name="Oren A."/>
            <person name="Chaudhuri R.R."/>
            <person name="La Ragione R."/>
            <person name="Hildebrand F."/>
            <person name="Pallen M.J."/>
        </authorList>
    </citation>
    <scope>NUCLEOTIDE SEQUENCE</scope>
    <source>
        <strain evidence="4">ChiHjej13B12-14962</strain>
    </source>
</reference>
<gene>
    <name evidence="4" type="ORF">K8V32_03260</name>
</gene>
<organism evidence="4 5">
    <name type="scientific">Enteractinococcus helveticum</name>
    <dbReference type="NCBI Taxonomy" id="1837282"/>
    <lineage>
        <taxon>Bacteria</taxon>
        <taxon>Bacillati</taxon>
        <taxon>Actinomycetota</taxon>
        <taxon>Actinomycetes</taxon>
        <taxon>Micrococcales</taxon>
        <taxon>Micrococcaceae</taxon>
    </lineage>
</organism>
<evidence type="ECO:0000313" key="5">
    <source>
        <dbReference type="Proteomes" id="UP000703315"/>
    </source>
</evidence>
<feature type="region of interest" description="Disordered" evidence="1">
    <location>
        <begin position="266"/>
        <end position="305"/>
    </location>
</feature>
<evidence type="ECO:0000256" key="1">
    <source>
        <dbReference type="SAM" id="MobiDB-lite"/>
    </source>
</evidence>
<dbReference type="EMBL" id="DYXC01000042">
    <property type="protein sequence ID" value="HJF13809.1"/>
    <property type="molecule type" value="Genomic_DNA"/>
</dbReference>
<feature type="transmembrane region" description="Helical" evidence="2">
    <location>
        <begin position="128"/>
        <end position="147"/>
    </location>
</feature>
<dbReference type="Proteomes" id="UP000703315">
    <property type="component" value="Unassembled WGS sequence"/>
</dbReference>
<evidence type="ECO:0000259" key="3">
    <source>
        <dbReference type="Pfam" id="PF14016"/>
    </source>
</evidence>
<evidence type="ECO:0000313" key="4">
    <source>
        <dbReference type="EMBL" id="HJF13809.1"/>
    </source>
</evidence>
<keyword evidence="2" id="KW-0812">Transmembrane</keyword>
<feature type="domain" description="DUF4232" evidence="3">
    <location>
        <begin position="309"/>
        <end position="447"/>
    </location>
</feature>
<reference evidence="4" key="2">
    <citation type="submission" date="2021-09" db="EMBL/GenBank/DDBJ databases">
        <authorList>
            <person name="Gilroy R."/>
        </authorList>
    </citation>
    <scope>NUCLEOTIDE SEQUENCE</scope>
    <source>
        <strain evidence="4">ChiHjej13B12-14962</strain>
    </source>
</reference>
<keyword evidence="2" id="KW-1133">Transmembrane helix</keyword>
<feature type="transmembrane region" description="Helical" evidence="2">
    <location>
        <begin position="159"/>
        <end position="184"/>
    </location>
</feature>
<feature type="transmembrane region" description="Helical" evidence="2">
    <location>
        <begin position="95"/>
        <end position="116"/>
    </location>
</feature>
<proteinExistence type="predicted"/>